<gene>
    <name evidence="4" type="ORF">DPMN_018118</name>
</gene>
<dbReference type="Proteomes" id="UP000828390">
    <property type="component" value="Unassembled WGS sequence"/>
</dbReference>
<dbReference type="PROSITE" id="PS00615">
    <property type="entry name" value="C_TYPE_LECTIN_1"/>
    <property type="match status" value="1"/>
</dbReference>
<name>A0A9D4NG38_DREPO</name>
<dbReference type="SUPFAM" id="SSF56436">
    <property type="entry name" value="C-type lectin-like"/>
    <property type="match status" value="1"/>
</dbReference>
<evidence type="ECO:0000256" key="2">
    <source>
        <dbReference type="SAM" id="SignalP"/>
    </source>
</evidence>
<feature type="signal peptide" evidence="2">
    <location>
        <begin position="1"/>
        <end position="19"/>
    </location>
</feature>
<evidence type="ECO:0000256" key="1">
    <source>
        <dbReference type="ARBA" id="ARBA00023157"/>
    </source>
</evidence>
<dbReference type="Pfam" id="PF00059">
    <property type="entry name" value="Lectin_C"/>
    <property type="match status" value="1"/>
</dbReference>
<organism evidence="4 5">
    <name type="scientific">Dreissena polymorpha</name>
    <name type="common">Zebra mussel</name>
    <name type="synonym">Mytilus polymorpha</name>
    <dbReference type="NCBI Taxonomy" id="45954"/>
    <lineage>
        <taxon>Eukaryota</taxon>
        <taxon>Metazoa</taxon>
        <taxon>Spiralia</taxon>
        <taxon>Lophotrochozoa</taxon>
        <taxon>Mollusca</taxon>
        <taxon>Bivalvia</taxon>
        <taxon>Autobranchia</taxon>
        <taxon>Heteroconchia</taxon>
        <taxon>Euheterodonta</taxon>
        <taxon>Imparidentia</taxon>
        <taxon>Neoheterodontei</taxon>
        <taxon>Myida</taxon>
        <taxon>Dreissenoidea</taxon>
        <taxon>Dreissenidae</taxon>
        <taxon>Dreissena</taxon>
    </lineage>
</organism>
<dbReference type="PANTHER" id="PTHR22803">
    <property type="entry name" value="MANNOSE, PHOSPHOLIPASE, LECTIN RECEPTOR RELATED"/>
    <property type="match status" value="1"/>
</dbReference>
<dbReference type="EMBL" id="JAIWYP010000001">
    <property type="protein sequence ID" value="KAH3893963.1"/>
    <property type="molecule type" value="Genomic_DNA"/>
</dbReference>
<dbReference type="PROSITE" id="PS50041">
    <property type="entry name" value="C_TYPE_LECTIN_2"/>
    <property type="match status" value="1"/>
</dbReference>
<feature type="chain" id="PRO_5039424317" description="C-type lectin domain-containing protein" evidence="2">
    <location>
        <begin position="20"/>
        <end position="161"/>
    </location>
</feature>
<evidence type="ECO:0000313" key="4">
    <source>
        <dbReference type="EMBL" id="KAH3893963.1"/>
    </source>
</evidence>
<protein>
    <recommendedName>
        <fullName evidence="3">C-type lectin domain-containing protein</fullName>
    </recommendedName>
</protein>
<dbReference type="OrthoDB" id="6285913at2759"/>
<dbReference type="Gene3D" id="3.10.100.10">
    <property type="entry name" value="Mannose-Binding Protein A, subunit A"/>
    <property type="match status" value="1"/>
</dbReference>
<dbReference type="InterPro" id="IPR050111">
    <property type="entry name" value="C-type_lectin/snaclec_domain"/>
</dbReference>
<reference evidence="4" key="2">
    <citation type="submission" date="2020-11" db="EMBL/GenBank/DDBJ databases">
        <authorList>
            <person name="McCartney M.A."/>
            <person name="Auch B."/>
            <person name="Kono T."/>
            <person name="Mallez S."/>
            <person name="Becker A."/>
            <person name="Gohl D.M."/>
            <person name="Silverstein K.A.T."/>
            <person name="Koren S."/>
            <person name="Bechman K.B."/>
            <person name="Herman A."/>
            <person name="Abrahante J.E."/>
            <person name="Garbe J."/>
        </authorList>
    </citation>
    <scope>NUCLEOTIDE SEQUENCE</scope>
    <source>
        <strain evidence="4">Duluth1</strain>
        <tissue evidence="4">Whole animal</tissue>
    </source>
</reference>
<evidence type="ECO:0000313" key="5">
    <source>
        <dbReference type="Proteomes" id="UP000828390"/>
    </source>
</evidence>
<dbReference type="InterPro" id="IPR018378">
    <property type="entry name" value="C-type_lectin_CS"/>
</dbReference>
<comment type="caution">
    <text evidence="4">The sequence shown here is derived from an EMBL/GenBank/DDBJ whole genome shotgun (WGS) entry which is preliminary data.</text>
</comment>
<keyword evidence="1" id="KW-1015">Disulfide bond</keyword>
<dbReference type="CDD" id="cd00037">
    <property type="entry name" value="CLECT"/>
    <property type="match status" value="1"/>
</dbReference>
<proteinExistence type="predicted"/>
<sequence>MLNLVSLLFLCGSAHLAAGACATGWVQFETSCYKIEARAIKQWTDAKKACEAEKAQLTIIMTKEENDFVQRELRKLQIADMGMQFWMDGTDITTEGQWIWESTGEYFEIYDWSPGEPNQSGGEEDCMSFFRLYDYHWNDEHCNRPEGYVCEKEMASGPAVG</sequence>
<evidence type="ECO:0000259" key="3">
    <source>
        <dbReference type="PROSITE" id="PS50041"/>
    </source>
</evidence>
<dbReference type="InterPro" id="IPR016187">
    <property type="entry name" value="CTDL_fold"/>
</dbReference>
<dbReference type="AlphaFoldDB" id="A0A9D4NG38"/>
<dbReference type="InterPro" id="IPR016186">
    <property type="entry name" value="C-type_lectin-like/link_sf"/>
</dbReference>
<keyword evidence="2" id="KW-0732">Signal</keyword>
<keyword evidence="5" id="KW-1185">Reference proteome</keyword>
<dbReference type="SMART" id="SM00034">
    <property type="entry name" value="CLECT"/>
    <property type="match status" value="1"/>
</dbReference>
<feature type="domain" description="C-type lectin" evidence="3">
    <location>
        <begin position="28"/>
        <end position="151"/>
    </location>
</feature>
<dbReference type="InterPro" id="IPR001304">
    <property type="entry name" value="C-type_lectin-like"/>
</dbReference>
<reference evidence="4" key="1">
    <citation type="journal article" date="2019" name="bioRxiv">
        <title>The Genome of the Zebra Mussel, Dreissena polymorpha: A Resource for Invasive Species Research.</title>
        <authorList>
            <person name="McCartney M.A."/>
            <person name="Auch B."/>
            <person name="Kono T."/>
            <person name="Mallez S."/>
            <person name="Zhang Y."/>
            <person name="Obille A."/>
            <person name="Becker A."/>
            <person name="Abrahante J.E."/>
            <person name="Garbe J."/>
            <person name="Badalamenti J.P."/>
            <person name="Herman A."/>
            <person name="Mangelson H."/>
            <person name="Liachko I."/>
            <person name="Sullivan S."/>
            <person name="Sone E.D."/>
            <person name="Koren S."/>
            <person name="Silverstein K.A.T."/>
            <person name="Beckman K.B."/>
            <person name="Gohl D.M."/>
        </authorList>
    </citation>
    <scope>NUCLEOTIDE SEQUENCE</scope>
    <source>
        <strain evidence="4">Duluth1</strain>
        <tissue evidence="4">Whole animal</tissue>
    </source>
</reference>
<accession>A0A9D4NG38</accession>